<dbReference type="InterPro" id="IPR011004">
    <property type="entry name" value="Trimer_LpxA-like_sf"/>
</dbReference>
<dbReference type="SUPFAM" id="SSF51161">
    <property type="entry name" value="Trimeric LpxA-like enzymes"/>
    <property type="match status" value="1"/>
</dbReference>
<gene>
    <name evidence="1" type="ORF">LfeInf_105</name>
</gene>
<evidence type="ECO:0000313" key="1">
    <source>
        <dbReference type="EMBL" id="AIZ94731.1"/>
    </source>
</evidence>
<protein>
    <recommendedName>
        <fullName evidence="3">Phage related protein</fullName>
    </recommendedName>
</protein>
<name>A0A0A7NNQ5_9CAUD</name>
<dbReference type="Gene3D" id="2.160.10.10">
    <property type="entry name" value="Hexapeptide repeat proteins"/>
    <property type="match status" value="1"/>
</dbReference>
<evidence type="ECO:0008006" key="3">
    <source>
        <dbReference type="Google" id="ProtNLM"/>
    </source>
</evidence>
<dbReference type="GeneID" id="26793893"/>
<evidence type="ECO:0000313" key="2">
    <source>
        <dbReference type="Proteomes" id="UP000030922"/>
    </source>
</evidence>
<dbReference type="EMBL" id="KP054477">
    <property type="protein sequence ID" value="AIZ94731.1"/>
    <property type="molecule type" value="Genomic_DNA"/>
</dbReference>
<keyword evidence="2" id="KW-1185">Reference proteome</keyword>
<accession>A0A0A7NNQ5</accession>
<reference evidence="2" key="1">
    <citation type="submission" date="2014-10" db="EMBL/GenBank/DDBJ databases">
        <title>Characterization of Lactobacillus fermentum phage vB_S_LfeInf.</title>
        <authorList>
            <person name="Liu M."/>
            <person name="Gill J.J."/>
            <person name="Berry J."/>
            <person name="Young R.III."/>
            <person name="Summer E.J."/>
        </authorList>
    </citation>
    <scope>NUCLEOTIDE SEQUENCE [LARGE SCALE GENOMIC DNA]</scope>
</reference>
<reference evidence="1 2" key="2">
    <citation type="journal article" date="2015" name="Biotechnol. Biofuels">
        <title>Bacteriophage application restores ethanol fermentation characteristics disrupted by Lactobacillus fermentum.</title>
        <authorList>
            <person name="Liu M."/>
            <person name="Bischoff K.M."/>
            <person name="Gill J.J."/>
            <person name="Mire-Criscione M.D."/>
            <person name="Berry J.D."/>
            <person name="Young R."/>
            <person name="Summer E.J."/>
        </authorList>
    </citation>
    <scope>NUCLEOTIDE SEQUENCE [LARGE SCALE GENOMIC DNA]</scope>
</reference>
<dbReference type="RefSeq" id="YP_009222343.1">
    <property type="nucleotide sequence ID" value="NC_029058.1"/>
</dbReference>
<proteinExistence type="predicted"/>
<organism evidence="1 2">
    <name type="scientific">Lactobacillus phage LfeInf</name>
    <dbReference type="NCBI Taxonomy" id="1567484"/>
    <lineage>
        <taxon>Viruses</taxon>
        <taxon>Duplodnaviria</taxon>
        <taxon>Heunggongvirae</taxon>
        <taxon>Uroviricota</taxon>
        <taxon>Caudoviricetes</taxon>
        <taxon>Herelleviridae</taxon>
        <taxon>Hopescreekvirus</taxon>
        <taxon>Hopescreekvirus LfeInf</taxon>
    </lineage>
</organism>
<dbReference type="Proteomes" id="UP000030922">
    <property type="component" value="Segment"/>
</dbReference>
<dbReference type="OrthoDB" id="21681at10239"/>
<dbReference type="KEGG" id="vg:26793893"/>
<sequence length="127" mass="13909">MNKKYELTDNIKVVDGHVLHQIKALRSFDGVRKGELGGWIEGYDNLSQSDTAWAYNNAKVYEDALVCDKAKVYGNVKVYGFAWVCDNAVVYGNAHVSGYAVVCDNATIYGYNKVCCGVFGSGGRCGF</sequence>